<keyword evidence="9" id="KW-0472">Membrane</keyword>
<evidence type="ECO:0000256" key="3">
    <source>
        <dbReference type="ARBA" id="ARBA00022676"/>
    </source>
</evidence>
<dbReference type="CDD" id="cd09487">
    <property type="entry name" value="SAM_superfamily"/>
    <property type="match status" value="1"/>
</dbReference>
<comment type="subcellular location">
    <subcellularLocation>
        <location evidence="1">Golgi apparatus membrane</location>
        <topology evidence="1">Single-pass type II membrane protein</topology>
    </subcellularLocation>
</comment>
<dbReference type="PANTHER" id="PTHR47379:SF3">
    <property type="entry name" value="SIALYLTRANSFERASE-LIKE PROTEIN 2"/>
    <property type="match status" value="1"/>
</dbReference>
<dbReference type="PANTHER" id="PTHR47379">
    <property type="entry name" value="SIALYLTRANSFERASE-LIKE PROTEIN 2"/>
    <property type="match status" value="1"/>
</dbReference>
<dbReference type="AlphaFoldDB" id="A0AAW0JLG8"/>
<evidence type="ECO:0000256" key="2">
    <source>
        <dbReference type="ARBA" id="ARBA00006003"/>
    </source>
</evidence>
<dbReference type="Gene3D" id="3.90.1480.20">
    <property type="entry name" value="Glycosyl transferase family 29"/>
    <property type="match status" value="1"/>
</dbReference>
<dbReference type="InterPro" id="IPR038578">
    <property type="entry name" value="GT29-like_sf"/>
</dbReference>
<dbReference type="Pfam" id="PF00777">
    <property type="entry name" value="Glyco_transf_29"/>
    <property type="match status" value="1"/>
</dbReference>
<dbReference type="EMBL" id="PKMF04000532">
    <property type="protein sequence ID" value="KAK7826961.1"/>
    <property type="molecule type" value="Genomic_DNA"/>
</dbReference>
<evidence type="ECO:0000256" key="1">
    <source>
        <dbReference type="ARBA" id="ARBA00004323"/>
    </source>
</evidence>
<dbReference type="Pfam" id="PF00536">
    <property type="entry name" value="SAM_1"/>
    <property type="match status" value="1"/>
</dbReference>
<keyword evidence="7" id="KW-1133">Transmembrane helix</keyword>
<feature type="domain" description="SAM" evidence="12">
    <location>
        <begin position="595"/>
        <end position="655"/>
    </location>
</feature>
<evidence type="ECO:0000256" key="9">
    <source>
        <dbReference type="ARBA" id="ARBA00023136"/>
    </source>
</evidence>
<dbReference type="SMART" id="SM00454">
    <property type="entry name" value="SAM"/>
    <property type="match status" value="1"/>
</dbReference>
<dbReference type="SUPFAM" id="SSF47769">
    <property type="entry name" value="SAM/Pointed domain"/>
    <property type="match status" value="1"/>
</dbReference>
<evidence type="ECO:0000256" key="8">
    <source>
        <dbReference type="ARBA" id="ARBA00023034"/>
    </source>
</evidence>
<evidence type="ECO:0000256" key="4">
    <source>
        <dbReference type="ARBA" id="ARBA00022679"/>
    </source>
</evidence>
<dbReference type="InterPro" id="IPR001675">
    <property type="entry name" value="Glyco_trans_29"/>
</dbReference>
<evidence type="ECO:0000313" key="14">
    <source>
        <dbReference type="Proteomes" id="UP000237347"/>
    </source>
</evidence>
<dbReference type="Gene3D" id="1.10.150.50">
    <property type="entry name" value="Transcription Factor, Ets-1"/>
    <property type="match status" value="1"/>
</dbReference>
<evidence type="ECO:0000256" key="7">
    <source>
        <dbReference type="ARBA" id="ARBA00022989"/>
    </source>
</evidence>
<proteinExistence type="inferred from homology"/>
<keyword evidence="5" id="KW-0812">Transmembrane</keyword>
<protein>
    <submittedName>
        <fullName evidence="13">Sialyltransferase-like protein 2</fullName>
    </submittedName>
</protein>
<accession>A0AAW0JLG8</accession>
<dbReference type="CDD" id="cd19952">
    <property type="entry name" value="GT29"/>
    <property type="match status" value="1"/>
</dbReference>
<evidence type="ECO:0000256" key="5">
    <source>
        <dbReference type="ARBA" id="ARBA00022692"/>
    </source>
</evidence>
<dbReference type="GO" id="GO:0008373">
    <property type="term" value="F:sialyltransferase activity"/>
    <property type="evidence" value="ECO:0007669"/>
    <property type="project" value="InterPro"/>
</dbReference>
<evidence type="ECO:0000256" key="10">
    <source>
        <dbReference type="ARBA" id="ARBA00023180"/>
    </source>
</evidence>
<dbReference type="PROSITE" id="PS50105">
    <property type="entry name" value="SAM_DOMAIN"/>
    <property type="match status" value="1"/>
</dbReference>
<dbReference type="InterPro" id="IPR013761">
    <property type="entry name" value="SAM/pointed_sf"/>
</dbReference>
<keyword evidence="8" id="KW-0333">Golgi apparatus</keyword>
<gene>
    <name evidence="13" type="primary">SIA2_0</name>
    <name evidence="13" type="ORF">CFP56_031572</name>
</gene>
<keyword evidence="6" id="KW-0735">Signal-anchor</keyword>
<reference evidence="13 14" key="1">
    <citation type="journal article" date="2018" name="Sci. Data">
        <title>The draft genome sequence of cork oak.</title>
        <authorList>
            <person name="Ramos A.M."/>
            <person name="Usie A."/>
            <person name="Barbosa P."/>
            <person name="Barros P.M."/>
            <person name="Capote T."/>
            <person name="Chaves I."/>
            <person name="Simoes F."/>
            <person name="Abreu I."/>
            <person name="Carrasquinho I."/>
            <person name="Faro C."/>
            <person name="Guimaraes J.B."/>
            <person name="Mendonca D."/>
            <person name="Nobrega F."/>
            <person name="Rodrigues L."/>
            <person name="Saibo N.J.M."/>
            <person name="Varela M.C."/>
            <person name="Egas C."/>
            <person name="Matos J."/>
            <person name="Miguel C.M."/>
            <person name="Oliveira M.M."/>
            <person name="Ricardo C.P."/>
            <person name="Goncalves S."/>
        </authorList>
    </citation>
    <scope>NUCLEOTIDE SEQUENCE [LARGE SCALE GENOMIC DNA]</scope>
    <source>
        <strain evidence="14">cv. HL8</strain>
    </source>
</reference>
<evidence type="ECO:0000256" key="11">
    <source>
        <dbReference type="SAM" id="MobiDB-lite"/>
    </source>
</evidence>
<keyword evidence="14" id="KW-1185">Reference proteome</keyword>
<evidence type="ECO:0000259" key="12">
    <source>
        <dbReference type="PROSITE" id="PS50105"/>
    </source>
</evidence>
<dbReference type="Proteomes" id="UP000237347">
    <property type="component" value="Unassembled WGS sequence"/>
</dbReference>
<keyword evidence="10" id="KW-0325">Glycoprotein</keyword>
<keyword evidence="3" id="KW-0328">Glycosyltransferase</keyword>
<sequence>MRLLRLGLLLALASGLTAILIYITGVSNLCLQALSGEDYCKVTIKFPGDTIPKWKDPKTGELEGLSFDFNLCEAVATWEQVRNSSTILTKEFIDALPNGWEDYAWRRINKGVLLNHCKNKTLCMEKLSLVLPETPPYLPRQFGRCAVIGNSGDLLKTKFGREIDGYDVVIRENGAPIQNYSDYVGKKSTFRLLNRGSAKALDKVVELDGMSTEVPIKNPVYLMLGGSFGSAAKGTGLKALEFALSICESVDMYGFTVDPGYKEWTRYFSESRQGHTPLHGRAYYQMMECLGLIKIHSPMRADPNRVVKWVPSRGTIREARIASEKLLKRVGAGSSDPLAACSITKKQVEREPVALSNLRKVASDHQKYVKGTTMYPLEHSLGDGGAEDFSCGLLSKFDIPHGQMAIGGKASKTRTLLHLSSSSGGGGEFHDNLDVDEREGNLDSVAIGSWKVKDSKRRGLSAKRVRSNWVSRADECGIVGIVGVGGGGGGGSGGTGNGGAGVEGDEKYSGGEDIDDGYREFDVENSESPLKEQSPIHSLENLGVDGNERELVYRRPFRGGGVRENIDGVELSGPSDSGDRNENGGGGRRGKCGEDGVRIWLNGLGLSRYAPVFEIHEVDDEVLPMLTLEDLKDMGINAVGSRRKMYCAIQKLGKGFS</sequence>
<dbReference type="InterPro" id="IPR001660">
    <property type="entry name" value="SAM"/>
</dbReference>
<comment type="similarity">
    <text evidence="2">Belongs to the glycosyltransferase 29 family.</text>
</comment>
<organism evidence="13 14">
    <name type="scientific">Quercus suber</name>
    <name type="common">Cork oak</name>
    <dbReference type="NCBI Taxonomy" id="58331"/>
    <lineage>
        <taxon>Eukaryota</taxon>
        <taxon>Viridiplantae</taxon>
        <taxon>Streptophyta</taxon>
        <taxon>Embryophyta</taxon>
        <taxon>Tracheophyta</taxon>
        <taxon>Spermatophyta</taxon>
        <taxon>Magnoliopsida</taxon>
        <taxon>eudicotyledons</taxon>
        <taxon>Gunneridae</taxon>
        <taxon>Pentapetalae</taxon>
        <taxon>rosids</taxon>
        <taxon>fabids</taxon>
        <taxon>Fagales</taxon>
        <taxon>Fagaceae</taxon>
        <taxon>Quercus</taxon>
    </lineage>
</organism>
<comment type="caution">
    <text evidence="13">The sequence shown here is derived from an EMBL/GenBank/DDBJ whole genome shotgun (WGS) entry which is preliminary data.</text>
</comment>
<feature type="region of interest" description="Disordered" evidence="11">
    <location>
        <begin position="564"/>
        <end position="590"/>
    </location>
</feature>
<evidence type="ECO:0000256" key="6">
    <source>
        <dbReference type="ARBA" id="ARBA00022968"/>
    </source>
</evidence>
<dbReference type="GO" id="GO:0000139">
    <property type="term" value="C:Golgi membrane"/>
    <property type="evidence" value="ECO:0007669"/>
    <property type="project" value="UniProtKB-SubCell"/>
</dbReference>
<keyword evidence="4" id="KW-0808">Transferase</keyword>
<name>A0AAW0JLG8_QUESU</name>
<evidence type="ECO:0000313" key="13">
    <source>
        <dbReference type="EMBL" id="KAK7826961.1"/>
    </source>
</evidence>